<dbReference type="PANTHER" id="PTHR24030">
    <property type="entry name" value="PROTEIN CMSS1"/>
    <property type="match status" value="1"/>
</dbReference>
<dbReference type="AlphaFoldDB" id="A0A4U7B274"/>
<sequence length="280" mass="31675">MSPEDDGLQTPDLTENIESPRSSPEAESKKRKRTEDAKPISKRAAKRKKSKATSDPLDEALDTEKGINHAIGHMDPQLLADHVAQRNRRNQKELSTVELEDLRIPANAIEDSTDWTQPRDLEKLPKFLEEYAQRSHKTKNIFLKSASKNKSSPHTLIVAGAGIRAANLTRAVRQFQTKDAKVEKLFAKHIKMEEAIESVKKSRINIGVGTPQRIIDLLNDGALKSGSLKRIVVDASYIDSKKRGILDMKETLVPLMNLLRREEFLERYASSENKLQLLFY</sequence>
<accession>A0A4U7B274</accession>
<feature type="region of interest" description="Disordered" evidence="1">
    <location>
        <begin position="1"/>
        <end position="61"/>
    </location>
</feature>
<evidence type="ECO:0000256" key="1">
    <source>
        <dbReference type="SAM" id="MobiDB-lite"/>
    </source>
</evidence>
<evidence type="ECO:0000313" key="2">
    <source>
        <dbReference type="EMBL" id="TKX23160.1"/>
    </source>
</evidence>
<protein>
    <submittedName>
        <fullName evidence="2">CMS1-like protein</fullName>
    </submittedName>
</protein>
<organism evidence="2 3">
    <name type="scientific">Elsinoe australis</name>
    <dbReference type="NCBI Taxonomy" id="40998"/>
    <lineage>
        <taxon>Eukaryota</taxon>
        <taxon>Fungi</taxon>
        <taxon>Dikarya</taxon>
        <taxon>Ascomycota</taxon>
        <taxon>Pezizomycotina</taxon>
        <taxon>Dothideomycetes</taxon>
        <taxon>Dothideomycetidae</taxon>
        <taxon>Myriangiales</taxon>
        <taxon>Elsinoaceae</taxon>
        <taxon>Elsinoe</taxon>
    </lineage>
</organism>
<name>A0A4U7B274_9PEZI</name>
<reference evidence="2 3" key="1">
    <citation type="submission" date="2018-02" db="EMBL/GenBank/DDBJ databases">
        <title>Draft genome sequences of Elsinoe sp., causing black scab on jojoba.</title>
        <authorList>
            <person name="Stodart B."/>
            <person name="Jeffress S."/>
            <person name="Ash G."/>
            <person name="Arun Chinnappa K."/>
        </authorList>
    </citation>
    <scope>NUCLEOTIDE SEQUENCE [LARGE SCALE GENOMIC DNA]</scope>
    <source>
        <strain evidence="2 3">Hillstone_2</strain>
    </source>
</reference>
<feature type="compositionally biased region" description="Basic and acidic residues" evidence="1">
    <location>
        <begin position="24"/>
        <end position="39"/>
    </location>
</feature>
<feature type="compositionally biased region" description="Polar residues" evidence="1">
    <location>
        <begin position="11"/>
        <end position="22"/>
    </location>
</feature>
<feature type="compositionally biased region" description="Basic residues" evidence="1">
    <location>
        <begin position="40"/>
        <end position="51"/>
    </location>
</feature>
<dbReference type="PANTHER" id="PTHR24030:SF0">
    <property type="entry name" value="PROTEIN CMSS1"/>
    <property type="match status" value="1"/>
</dbReference>
<proteinExistence type="predicted"/>
<gene>
    <name evidence="2" type="ORF">C1H76_4708</name>
</gene>
<dbReference type="EMBL" id="PTQR01000057">
    <property type="protein sequence ID" value="TKX23160.1"/>
    <property type="molecule type" value="Genomic_DNA"/>
</dbReference>
<dbReference type="GO" id="GO:0005634">
    <property type="term" value="C:nucleus"/>
    <property type="evidence" value="ECO:0007669"/>
    <property type="project" value="TreeGrafter"/>
</dbReference>
<dbReference type="GO" id="GO:0030686">
    <property type="term" value="C:90S preribosome"/>
    <property type="evidence" value="ECO:0007669"/>
    <property type="project" value="TreeGrafter"/>
</dbReference>
<dbReference type="Pfam" id="PF14617">
    <property type="entry name" value="CMS1"/>
    <property type="match status" value="1"/>
</dbReference>
<comment type="caution">
    <text evidence="2">The sequence shown here is derived from an EMBL/GenBank/DDBJ whole genome shotgun (WGS) entry which is preliminary data.</text>
</comment>
<dbReference type="InterPro" id="IPR032704">
    <property type="entry name" value="Cms1"/>
</dbReference>
<dbReference type="InterPro" id="IPR027417">
    <property type="entry name" value="P-loop_NTPase"/>
</dbReference>
<evidence type="ECO:0000313" key="3">
    <source>
        <dbReference type="Proteomes" id="UP000308133"/>
    </source>
</evidence>
<dbReference type="Proteomes" id="UP000308133">
    <property type="component" value="Unassembled WGS sequence"/>
</dbReference>
<dbReference type="Gene3D" id="3.40.50.300">
    <property type="entry name" value="P-loop containing nucleotide triphosphate hydrolases"/>
    <property type="match status" value="1"/>
</dbReference>